<dbReference type="EMBL" id="JACOOH010000002">
    <property type="protein sequence ID" value="MBC5620339.1"/>
    <property type="molecule type" value="Genomic_DNA"/>
</dbReference>
<dbReference type="PROSITE" id="PS51257">
    <property type="entry name" value="PROKAR_LIPOPROTEIN"/>
    <property type="match status" value="1"/>
</dbReference>
<evidence type="ECO:0000256" key="1">
    <source>
        <dbReference type="ARBA" id="ARBA00004196"/>
    </source>
</evidence>
<dbReference type="Proteomes" id="UP000646484">
    <property type="component" value="Unassembled WGS sequence"/>
</dbReference>
<dbReference type="PANTHER" id="PTHR42852">
    <property type="entry name" value="THIOL:DISULFIDE INTERCHANGE PROTEIN DSBE"/>
    <property type="match status" value="1"/>
</dbReference>
<evidence type="ECO:0000256" key="4">
    <source>
        <dbReference type="ARBA" id="ARBA00023284"/>
    </source>
</evidence>
<name>A0ABR7CXG8_9BACT</name>
<accession>A0ABR7CXG8</accession>
<dbReference type="InterPro" id="IPR050553">
    <property type="entry name" value="Thioredoxin_ResA/DsbE_sf"/>
</dbReference>
<evidence type="ECO:0000256" key="3">
    <source>
        <dbReference type="ARBA" id="ARBA00023157"/>
    </source>
</evidence>
<dbReference type="InterPro" id="IPR000866">
    <property type="entry name" value="AhpC/TSA"/>
</dbReference>
<keyword evidence="3" id="KW-1015">Disulfide bond</keyword>
<dbReference type="PROSITE" id="PS00194">
    <property type="entry name" value="THIOREDOXIN_1"/>
    <property type="match status" value="1"/>
</dbReference>
<dbReference type="Gene3D" id="3.40.30.10">
    <property type="entry name" value="Glutaredoxin"/>
    <property type="match status" value="1"/>
</dbReference>
<feature type="domain" description="Thioredoxin" evidence="5">
    <location>
        <begin position="220"/>
        <end position="359"/>
    </location>
</feature>
<comment type="subcellular location">
    <subcellularLocation>
        <location evidence="1">Cell envelope</location>
    </subcellularLocation>
</comment>
<dbReference type="SUPFAM" id="SSF52833">
    <property type="entry name" value="Thioredoxin-like"/>
    <property type="match status" value="1"/>
</dbReference>
<evidence type="ECO:0000313" key="6">
    <source>
        <dbReference type="EMBL" id="MBC5620339.1"/>
    </source>
</evidence>
<keyword evidence="7" id="KW-1185">Reference proteome</keyword>
<protein>
    <submittedName>
        <fullName evidence="6">TlpA family protein disulfide reductase</fullName>
    </submittedName>
</protein>
<keyword evidence="4" id="KW-0676">Redox-active center</keyword>
<dbReference type="InterPro" id="IPR017937">
    <property type="entry name" value="Thioredoxin_CS"/>
</dbReference>
<dbReference type="RefSeq" id="WP_186975145.1">
    <property type="nucleotide sequence ID" value="NZ_JACOOH010000002.1"/>
</dbReference>
<keyword evidence="2" id="KW-0201">Cytochrome c-type biogenesis</keyword>
<dbReference type="Pfam" id="PF00578">
    <property type="entry name" value="AhpC-TSA"/>
    <property type="match status" value="1"/>
</dbReference>
<proteinExistence type="predicted"/>
<evidence type="ECO:0000259" key="5">
    <source>
        <dbReference type="PROSITE" id="PS51352"/>
    </source>
</evidence>
<dbReference type="PROSITE" id="PS51352">
    <property type="entry name" value="THIOREDOXIN_2"/>
    <property type="match status" value="1"/>
</dbReference>
<gene>
    <name evidence="6" type="ORF">H8S64_04440</name>
</gene>
<sequence>MKSIILFIGCYVWLLVGCSAPSYRLTVSIYGNGSVPGDTVYLFGFDGQSYEKRDSAVLDERQQVVFTGEFLAPVCVAIGVKGKGASTDFILDTTEMYAYNVLLHGKPDFFNSSGYRFTRRDMVVDGGRESDILSAYRAMERMFLARNAFYREVSVKNEMFLDMIEENPDSWALVMILHDIKERFSLEMLGKALEMFTGEDIREDVFYKRIATYRERELKTVIGAVIPDFVLPGEDGEKVSIADYRGKYVLIDFWASWCGPCMGELPNVRKAYELLHDKGLEVVTISTDQKEGAWKEALRKKQMDVFMNLHDTEDVLSQFFNRTAIPFILLLDPEGRIIAKELRGEDIYNVPRKAMSTNL</sequence>
<dbReference type="InterPro" id="IPR013766">
    <property type="entry name" value="Thioredoxin_domain"/>
</dbReference>
<dbReference type="PANTHER" id="PTHR42852:SF6">
    <property type="entry name" value="THIOL:DISULFIDE INTERCHANGE PROTEIN DSBE"/>
    <property type="match status" value="1"/>
</dbReference>
<reference evidence="6 7" key="1">
    <citation type="submission" date="2020-08" db="EMBL/GenBank/DDBJ databases">
        <title>Genome public.</title>
        <authorList>
            <person name="Liu C."/>
            <person name="Sun Q."/>
        </authorList>
    </citation>
    <scope>NUCLEOTIDE SEQUENCE [LARGE SCALE GENOMIC DNA]</scope>
    <source>
        <strain evidence="6 7">NSJ-56</strain>
    </source>
</reference>
<dbReference type="InterPro" id="IPR036249">
    <property type="entry name" value="Thioredoxin-like_sf"/>
</dbReference>
<evidence type="ECO:0000313" key="7">
    <source>
        <dbReference type="Proteomes" id="UP000646484"/>
    </source>
</evidence>
<organism evidence="6 7">
    <name type="scientific">Butyricimonas hominis</name>
    <dbReference type="NCBI Taxonomy" id="2763032"/>
    <lineage>
        <taxon>Bacteria</taxon>
        <taxon>Pseudomonadati</taxon>
        <taxon>Bacteroidota</taxon>
        <taxon>Bacteroidia</taxon>
        <taxon>Bacteroidales</taxon>
        <taxon>Odoribacteraceae</taxon>
        <taxon>Butyricimonas</taxon>
    </lineage>
</organism>
<dbReference type="CDD" id="cd02966">
    <property type="entry name" value="TlpA_like_family"/>
    <property type="match status" value="1"/>
</dbReference>
<evidence type="ECO:0000256" key="2">
    <source>
        <dbReference type="ARBA" id="ARBA00022748"/>
    </source>
</evidence>
<comment type="caution">
    <text evidence="6">The sequence shown here is derived from an EMBL/GenBank/DDBJ whole genome shotgun (WGS) entry which is preliminary data.</text>
</comment>